<protein>
    <submittedName>
        <fullName evidence="2">Uncharacterized protein</fullName>
    </submittedName>
</protein>
<keyword evidence="3" id="KW-1185">Reference proteome</keyword>
<feature type="compositionally biased region" description="Acidic residues" evidence="1">
    <location>
        <begin position="1"/>
        <end position="10"/>
    </location>
</feature>
<dbReference type="AlphaFoldDB" id="A0ABD6EXV4"/>
<dbReference type="Proteomes" id="UP001608902">
    <property type="component" value="Unassembled WGS sequence"/>
</dbReference>
<feature type="region of interest" description="Disordered" evidence="1">
    <location>
        <begin position="1"/>
        <end position="47"/>
    </location>
</feature>
<name>A0ABD6EXV4_9BILA</name>
<gene>
    <name evidence="2" type="ORF">AB6A40_010875</name>
</gene>
<organism evidence="2 3">
    <name type="scientific">Gnathostoma spinigerum</name>
    <dbReference type="NCBI Taxonomy" id="75299"/>
    <lineage>
        <taxon>Eukaryota</taxon>
        <taxon>Metazoa</taxon>
        <taxon>Ecdysozoa</taxon>
        <taxon>Nematoda</taxon>
        <taxon>Chromadorea</taxon>
        <taxon>Rhabditida</taxon>
        <taxon>Spirurina</taxon>
        <taxon>Gnathostomatomorpha</taxon>
        <taxon>Gnathostomatoidea</taxon>
        <taxon>Gnathostomatidae</taxon>
        <taxon>Gnathostoma</taxon>
    </lineage>
</organism>
<sequence length="71" mass="7752">MSQKNDDDDNKDSLSNQETEANEEAADVTESFNNPHRTEESTFDMTQSMTESVVVTMKELTGSLSSESSGG</sequence>
<comment type="caution">
    <text evidence="2">The sequence shown here is derived from an EMBL/GenBank/DDBJ whole genome shotgun (WGS) entry which is preliminary data.</text>
</comment>
<evidence type="ECO:0000256" key="1">
    <source>
        <dbReference type="SAM" id="MobiDB-lite"/>
    </source>
</evidence>
<proteinExistence type="predicted"/>
<evidence type="ECO:0000313" key="2">
    <source>
        <dbReference type="EMBL" id="MFH4984166.1"/>
    </source>
</evidence>
<reference evidence="2 3" key="1">
    <citation type="submission" date="2024-08" db="EMBL/GenBank/DDBJ databases">
        <title>Gnathostoma spinigerum genome.</title>
        <authorList>
            <person name="Gonzalez-Bertolin B."/>
            <person name="Monzon S."/>
            <person name="Zaballos A."/>
            <person name="Jimenez P."/>
            <person name="Dekumyoy P."/>
            <person name="Varona S."/>
            <person name="Cuesta I."/>
            <person name="Sumanam S."/>
            <person name="Adisakwattana P."/>
            <person name="Gasser R.B."/>
            <person name="Hernandez-Gonzalez A."/>
            <person name="Young N.D."/>
            <person name="Perteguer M.J."/>
        </authorList>
    </citation>
    <scope>NUCLEOTIDE SEQUENCE [LARGE SCALE GENOMIC DNA]</scope>
    <source>
        <strain evidence="2">AL3</strain>
        <tissue evidence="2">Liver</tissue>
    </source>
</reference>
<dbReference type="EMBL" id="JBGFUD010015620">
    <property type="protein sequence ID" value="MFH4984166.1"/>
    <property type="molecule type" value="Genomic_DNA"/>
</dbReference>
<accession>A0ABD6EXV4</accession>
<evidence type="ECO:0000313" key="3">
    <source>
        <dbReference type="Proteomes" id="UP001608902"/>
    </source>
</evidence>